<dbReference type="AlphaFoldDB" id="A0A974P529"/>
<dbReference type="InterPro" id="IPR029058">
    <property type="entry name" value="AB_hydrolase_fold"/>
</dbReference>
<sequence length="82" mass="8545">MAAYGAVRGELMAFKARDLGPIATPVVFLLGTLDAYSVSSEVEAYAREVGATYVPVAGGGHSAMFMVAEMLGLLVEHVRPSA</sequence>
<proteinExistence type="predicted"/>
<dbReference type="Gene3D" id="3.40.50.1820">
    <property type="entry name" value="alpha/beta hydrolase"/>
    <property type="match status" value="1"/>
</dbReference>
<name>A0A974P529_9CAUL</name>
<evidence type="ECO:0008006" key="2">
    <source>
        <dbReference type="Google" id="ProtNLM"/>
    </source>
</evidence>
<evidence type="ECO:0000313" key="1">
    <source>
        <dbReference type="EMBL" id="QQZ51356.1"/>
    </source>
</evidence>
<gene>
    <name evidence="1" type="ORF">JKL49_10050</name>
</gene>
<protein>
    <recommendedName>
        <fullName evidence="2">Alpha/beta hydrolase</fullName>
    </recommendedName>
</protein>
<dbReference type="EMBL" id="CP068570">
    <property type="protein sequence ID" value="QQZ51356.1"/>
    <property type="molecule type" value="Genomic_DNA"/>
</dbReference>
<dbReference type="SUPFAM" id="SSF53474">
    <property type="entry name" value="alpha/beta-Hydrolases"/>
    <property type="match status" value="1"/>
</dbReference>
<accession>A0A974P529</accession>
<organism evidence="1">
    <name type="scientific">Phenylobacterium glaciei</name>
    <dbReference type="NCBI Taxonomy" id="2803784"/>
    <lineage>
        <taxon>Bacteria</taxon>
        <taxon>Pseudomonadati</taxon>
        <taxon>Pseudomonadota</taxon>
        <taxon>Alphaproteobacteria</taxon>
        <taxon>Caulobacterales</taxon>
        <taxon>Caulobacteraceae</taxon>
        <taxon>Phenylobacterium</taxon>
    </lineage>
</organism>
<reference evidence="1" key="1">
    <citation type="submission" date="2021-01" db="EMBL/GenBank/DDBJ databases">
        <title>Genome sequence of Phenylobacterium sp. 20VBR1 isolated from a valley glaceir, Ny-Alesund, Svalbard.</title>
        <authorList>
            <person name="Thomas F.A."/>
            <person name="Krishnan K.P."/>
            <person name="Sinha R.K."/>
        </authorList>
    </citation>
    <scope>NUCLEOTIDE SEQUENCE</scope>
    <source>
        <strain evidence="1">20VBR1</strain>
    </source>
</reference>